<dbReference type="AlphaFoldDB" id="A0A8J2TXC2"/>
<dbReference type="PANTHER" id="PTHR30346:SF28">
    <property type="entry name" value="HTH-TYPE TRANSCRIPTIONAL REGULATOR CYNR"/>
    <property type="match status" value="1"/>
</dbReference>
<dbReference type="Proteomes" id="UP000616114">
    <property type="component" value="Unassembled WGS sequence"/>
</dbReference>
<dbReference type="PROSITE" id="PS50931">
    <property type="entry name" value="HTH_LYSR"/>
    <property type="match status" value="1"/>
</dbReference>
<keyword evidence="2" id="KW-0805">Transcription regulation</keyword>
<dbReference type="InterPro" id="IPR036388">
    <property type="entry name" value="WH-like_DNA-bd_sf"/>
</dbReference>
<keyword evidence="4" id="KW-0804">Transcription</keyword>
<gene>
    <name evidence="6" type="ORF">GCM10011333_13270</name>
</gene>
<evidence type="ECO:0000313" key="6">
    <source>
        <dbReference type="EMBL" id="GGA11748.1"/>
    </source>
</evidence>
<dbReference type="SUPFAM" id="SSF53850">
    <property type="entry name" value="Periplasmic binding protein-like II"/>
    <property type="match status" value="1"/>
</dbReference>
<evidence type="ECO:0000313" key="7">
    <source>
        <dbReference type="Proteomes" id="UP000616114"/>
    </source>
</evidence>
<dbReference type="InterPro" id="IPR000847">
    <property type="entry name" value="LysR_HTH_N"/>
</dbReference>
<reference evidence="6" key="1">
    <citation type="journal article" date="2014" name="Int. J. Syst. Evol. Microbiol.">
        <title>Complete genome sequence of Corynebacterium casei LMG S-19264T (=DSM 44701T), isolated from a smear-ripened cheese.</title>
        <authorList>
            <consortium name="US DOE Joint Genome Institute (JGI-PGF)"/>
            <person name="Walter F."/>
            <person name="Albersmeier A."/>
            <person name="Kalinowski J."/>
            <person name="Ruckert C."/>
        </authorList>
    </citation>
    <scope>NUCLEOTIDE SEQUENCE</scope>
    <source>
        <strain evidence="6">CGMCC 1.12785</strain>
    </source>
</reference>
<dbReference type="PRINTS" id="PR00039">
    <property type="entry name" value="HTHLYSR"/>
</dbReference>
<dbReference type="EMBL" id="BMFY01000004">
    <property type="protein sequence ID" value="GGA11748.1"/>
    <property type="molecule type" value="Genomic_DNA"/>
</dbReference>
<dbReference type="Gene3D" id="3.40.190.10">
    <property type="entry name" value="Periplasmic binding protein-like II"/>
    <property type="match status" value="2"/>
</dbReference>
<comment type="caution">
    <text evidence="6">The sequence shown here is derived from an EMBL/GenBank/DDBJ whole genome shotgun (WGS) entry which is preliminary data.</text>
</comment>
<dbReference type="Gene3D" id="1.10.10.10">
    <property type="entry name" value="Winged helix-like DNA-binding domain superfamily/Winged helix DNA-binding domain"/>
    <property type="match status" value="1"/>
</dbReference>
<accession>A0A8J2TXC2</accession>
<dbReference type="RefSeq" id="WP_188550130.1">
    <property type="nucleotide sequence ID" value="NZ_BMFY01000004.1"/>
</dbReference>
<keyword evidence="7" id="KW-1185">Reference proteome</keyword>
<feature type="domain" description="HTH lysR-type" evidence="5">
    <location>
        <begin position="11"/>
        <end position="65"/>
    </location>
</feature>
<dbReference type="GO" id="GO:0003700">
    <property type="term" value="F:DNA-binding transcription factor activity"/>
    <property type="evidence" value="ECO:0007669"/>
    <property type="project" value="InterPro"/>
</dbReference>
<proteinExistence type="inferred from homology"/>
<evidence type="ECO:0000259" key="5">
    <source>
        <dbReference type="PROSITE" id="PS50931"/>
    </source>
</evidence>
<name>A0A8J2TXC2_9MICO</name>
<evidence type="ECO:0000256" key="2">
    <source>
        <dbReference type="ARBA" id="ARBA00023015"/>
    </source>
</evidence>
<evidence type="ECO:0000256" key="3">
    <source>
        <dbReference type="ARBA" id="ARBA00023125"/>
    </source>
</evidence>
<evidence type="ECO:0000256" key="1">
    <source>
        <dbReference type="ARBA" id="ARBA00009437"/>
    </source>
</evidence>
<evidence type="ECO:0000256" key="4">
    <source>
        <dbReference type="ARBA" id="ARBA00023163"/>
    </source>
</evidence>
<dbReference type="InterPro" id="IPR005119">
    <property type="entry name" value="LysR_subst-bd"/>
</dbReference>
<dbReference type="Pfam" id="PF00126">
    <property type="entry name" value="HTH_1"/>
    <property type="match status" value="1"/>
</dbReference>
<organism evidence="6 7">
    <name type="scientific">Sediminivirga luteola</name>
    <dbReference type="NCBI Taxonomy" id="1774748"/>
    <lineage>
        <taxon>Bacteria</taxon>
        <taxon>Bacillati</taxon>
        <taxon>Actinomycetota</taxon>
        <taxon>Actinomycetes</taxon>
        <taxon>Micrococcales</taxon>
        <taxon>Brevibacteriaceae</taxon>
        <taxon>Sediminivirga</taxon>
    </lineage>
</organism>
<dbReference type="Pfam" id="PF03466">
    <property type="entry name" value="LysR_substrate"/>
    <property type="match status" value="1"/>
</dbReference>
<dbReference type="GO" id="GO:0003677">
    <property type="term" value="F:DNA binding"/>
    <property type="evidence" value="ECO:0007669"/>
    <property type="project" value="UniProtKB-KW"/>
</dbReference>
<dbReference type="PANTHER" id="PTHR30346">
    <property type="entry name" value="TRANSCRIPTIONAL DUAL REGULATOR HCAR-RELATED"/>
    <property type="match status" value="1"/>
</dbReference>
<dbReference type="GO" id="GO:0032993">
    <property type="term" value="C:protein-DNA complex"/>
    <property type="evidence" value="ECO:0007669"/>
    <property type="project" value="TreeGrafter"/>
</dbReference>
<keyword evidence="3" id="KW-0238">DNA-binding</keyword>
<sequence length="299" mass="31897">MDQWVDRLAPQLAALVALAEHDGHMTRAAAALGVPQSSMSRRVHALEAELGVPLLLRAGRGVRLSPGGAELARRARDPLRQIGSAAAALAGDADPDHGVVTFGFPLTLGSGLVPELLAAFRHRHPGIRVQLTQAHGAQLEADLLSGALDLAITIPAPAKARHTIIGTQHIQAVLPESHPRAAARRLRLQDLASETFIANPPSYNLRRLTEAWCAQAGFTPDIGFEVTEFATIRELISRGLGVALLPGDERTPPGIVERPLTGARYERDIALCWATATEAPVTRRLSEFLASGFAREAGQ</sequence>
<dbReference type="InterPro" id="IPR036390">
    <property type="entry name" value="WH_DNA-bd_sf"/>
</dbReference>
<comment type="similarity">
    <text evidence="1">Belongs to the LysR transcriptional regulatory family.</text>
</comment>
<reference evidence="6" key="2">
    <citation type="submission" date="2020-09" db="EMBL/GenBank/DDBJ databases">
        <authorList>
            <person name="Sun Q."/>
            <person name="Zhou Y."/>
        </authorList>
    </citation>
    <scope>NUCLEOTIDE SEQUENCE</scope>
    <source>
        <strain evidence="6">CGMCC 1.12785</strain>
    </source>
</reference>
<dbReference type="SUPFAM" id="SSF46785">
    <property type="entry name" value="Winged helix' DNA-binding domain"/>
    <property type="match status" value="1"/>
</dbReference>
<protein>
    <submittedName>
        <fullName evidence="6">Putative transcriptional regulator, LysR family protein</fullName>
    </submittedName>
</protein>